<dbReference type="OMA" id="MEYNTMA"/>
<protein>
    <submittedName>
        <fullName evidence="4">N-acetylglucosaminyl-phosphatidylinositol biosynthetic protein</fullName>
    </submittedName>
</protein>
<evidence type="ECO:0000313" key="4">
    <source>
        <dbReference type="EMBL" id="KFM77923.1"/>
    </source>
</evidence>
<dbReference type="PANTHER" id="PTHR45871">
    <property type="entry name" value="N-ACETYLGLUCOSAMINYL-PHOSPHATIDYLINOSITOL BIOSYNTHETIC PROTEIN"/>
    <property type="match status" value="1"/>
</dbReference>
<dbReference type="GO" id="GO:0017176">
    <property type="term" value="F:phosphatidylinositol N-acetylglucosaminyltransferase activity"/>
    <property type="evidence" value="ECO:0007669"/>
    <property type="project" value="TreeGrafter"/>
</dbReference>
<proteinExistence type="predicted"/>
<dbReference type="GO" id="GO:0000506">
    <property type="term" value="C:glycosylphosphatidylinositol-N-acetylglucosaminyltransferase (GPI-GnT) complex"/>
    <property type="evidence" value="ECO:0007669"/>
    <property type="project" value="TreeGrafter"/>
</dbReference>
<evidence type="ECO:0000259" key="2">
    <source>
        <dbReference type="Pfam" id="PF00534"/>
    </source>
</evidence>
<dbReference type="SUPFAM" id="SSF53756">
    <property type="entry name" value="UDP-Glycosyltransferase/glycogen phosphorylase"/>
    <property type="match status" value="1"/>
</dbReference>
<dbReference type="Pfam" id="PF00534">
    <property type="entry name" value="Glycos_transf_1"/>
    <property type="match status" value="1"/>
</dbReference>
<organism evidence="4 5">
    <name type="scientific">Stegodyphus mimosarum</name>
    <name type="common">African social velvet spider</name>
    <dbReference type="NCBI Taxonomy" id="407821"/>
    <lineage>
        <taxon>Eukaryota</taxon>
        <taxon>Metazoa</taxon>
        <taxon>Ecdysozoa</taxon>
        <taxon>Arthropoda</taxon>
        <taxon>Chelicerata</taxon>
        <taxon>Arachnida</taxon>
        <taxon>Araneae</taxon>
        <taxon>Araneomorphae</taxon>
        <taxon>Entelegynae</taxon>
        <taxon>Eresoidea</taxon>
        <taxon>Eresidae</taxon>
        <taxon>Stegodyphus</taxon>
    </lineage>
</organism>
<reference evidence="4 5" key="1">
    <citation type="submission" date="2013-11" db="EMBL/GenBank/DDBJ databases">
        <title>Genome sequencing of Stegodyphus mimosarum.</title>
        <authorList>
            <person name="Bechsgaard J."/>
        </authorList>
    </citation>
    <scope>NUCLEOTIDE SEQUENCE [LARGE SCALE GENOMIC DNA]</scope>
</reference>
<feature type="non-terminal residue" evidence="4">
    <location>
        <position position="322"/>
    </location>
</feature>
<accession>A0A087UKN4</accession>
<keyword evidence="5" id="KW-1185">Reference proteome</keyword>
<dbReference type="PANTHER" id="PTHR45871:SF1">
    <property type="entry name" value="PHOSPHATIDYLINOSITOL N-ACETYLGLUCOSAMINYLTRANSFERASE SUBUNIT A"/>
    <property type="match status" value="1"/>
</dbReference>
<gene>
    <name evidence="4" type="ORF">X975_10294</name>
</gene>
<dbReference type="InterPro" id="IPR001296">
    <property type="entry name" value="Glyco_trans_1"/>
</dbReference>
<dbReference type="Proteomes" id="UP000054359">
    <property type="component" value="Unassembled WGS sequence"/>
</dbReference>
<feature type="domain" description="Glycosyltransferase subfamily 4-like N-terminal" evidence="3">
    <location>
        <begin position="5"/>
        <end position="75"/>
    </location>
</feature>
<dbReference type="FunFam" id="3.40.50.2000:FF:000148">
    <property type="entry name" value="Phosphatidylinositol N-acetylglucosaminyltransferase subunit A"/>
    <property type="match status" value="1"/>
</dbReference>
<keyword evidence="1" id="KW-0328">Glycosyltransferase</keyword>
<dbReference type="OrthoDB" id="734129at2759"/>
<dbReference type="GO" id="GO:0006506">
    <property type="term" value="P:GPI anchor biosynthetic process"/>
    <property type="evidence" value="ECO:0007669"/>
    <property type="project" value="TreeGrafter"/>
</dbReference>
<dbReference type="AlphaFoldDB" id="A0A087UKN4"/>
<name>A0A087UKN4_STEMI</name>
<evidence type="ECO:0000256" key="1">
    <source>
        <dbReference type="ARBA" id="ARBA00022676"/>
    </source>
</evidence>
<feature type="domain" description="Glycosyl transferase family 1" evidence="2">
    <location>
        <begin position="83"/>
        <end position="229"/>
    </location>
</feature>
<sequence>MFHAKTMGLKTVFTDHSLFGFADASAIITNKLLQMTLSVCNHVICVSHTGKENTALRANVRPDLISVIPNAVDTAIFKPDLSKIASNKITVIVISRLVYRKGIDLLVGVIPIICSRHPEVHFIIGGDGPKRIVLEEVRERYQLQERVTLLGAVKHENVHDVLVKGDIFLNASLTEAFCMAILEAACCGLQVVSTSVGGVPEVLPPDLVWLTEPSVNGLIGGLEEAMLDRANKKMVPPDIAHQRLSKMYQWNDVASRVEKVYNSVISRPVDDLQCRLRKFWEQGYIAGAFFMLLQAIEHLLYVFFSWLVPEDTIDLAHDLHIK</sequence>
<evidence type="ECO:0000259" key="3">
    <source>
        <dbReference type="Pfam" id="PF13439"/>
    </source>
</evidence>
<dbReference type="Pfam" id="PF13439">
    <property type="entry name" value="Glyco_transf_4"/>
    <property type="match status" value="1"/>
</dbReference>
<dbReference type="InterPro" id="IPR028098">
    <property type="entry name" value="Glyco_trans_4-like_N"/>
</dbReference>
<dbReference type="Gene3D" id="3.40.50.2000">
    <property type="entry name" value="Glycogen Phosphorylase B"/>
    <property type="match status" value="2"/>
</dbReference>
<evidence type="ECO:0000313" key="5">
    <source>
        <dbReference type="Proteomes" id="UP000054359"/>
    </source>
</evidence>
<keyword evidence="1" id="KW-0808">Transferase</keyword>
<dbReference type="EMBL" id="KK120275">
    <property type="protein sequence ID" value="KFM77923.1"/>
    <property type="molecule type" value="Genomic_DNA"/>
</dbReference>
<dbReference type="STRING" id="407821.A0A087UKN4"/>